<dbReference type="InterPro" id="IPR043502">
    <property type="entry name" value="DNA/RNA_pol_sf"/>
</dbReference>
<reference evidence="4" key="1">
    <citation type="journal article" date="2022" name="Plant J.">
        <title>Strategies of tolerance reflected in two North American maple genomes.</title>
        <authorList>
            <person name="McEvoy S.L."/>
            <person name="Sezen U.U."/>
            <person name="Trouern-Trend A."/>
            <person name="McMahon S.M."/>
            <person name="Schaberg P.G."/>
            <person name="Yang J."/>
            <person name="Wegrzyn J.L."/>
            <person name="Swenson N.G."/>
        </authorList>
    </citation>
    <scope>NUCLEOTIDE SEQUENCE</scope>
    <source>
        <strain evidence="4">NS2018</strain>
    </source>
</reference>
<dbReference type="SUPFAM" id="SSF56672">
    <property type="entry name" value="DNA/RNA polymerases"/>
    <property type="match status" value="1"/>
</dbReference>
<evidence type="ECO:0000259" key="3">
    <source>
        <dbReference type="PROSITE" id="PS50994"/>
    </source>
</evidence>
<dbReference type="GO" id="GO:0004190">
    <property type="term" value="F:aspartic-type endopeptidase activity"/>
    <property type="evidence" value="ECO:0007669"/>
    <property type="project" value="UniProtKB-KW"/>
</dbReference>
<feature type="compositionally biased region" description="Low complexity" evidence="2">
    <location>
        <begin position="832"/>
        <end position="846"/>
    </location>
</feature>
<dbReference type="Pfam" id="PF07727">
    <property type="entry name" value="RVT_2"/>
    <property type="match status" value="1"/>
</dbReference>
<reference evidence="4" key="2">
    <citation type="submission" date="2023-06" db="EMBL/GenBank/DDBJ databases">
        <authorList>
            <person name="Swenson N.G."/>
            <person name="Wegrzyn J.L."/>
            <person name="Mcevoy S.L."/>
        </authorList>
    </citation>
    <scope>NUCLEOTIDE SEQUENCE</scope>
    <source>
        <strain evidence="4">NS2018</strain>
        <tissue evidence="4">Leaf</tissue>
    </source>
</reference>
<name>A0AA39TEM3_ACESA</name>
<dbReference type="PROSITE" id="PS50994">
    <property type="entry name" value="INTEGRASE"/>
    <property type="match status" value="1"/>
</dbReference>
<protein>
    <recommendedName>
        <fullName evidence="3">Integrase catalytic domain-containing protein</fullName>
    </recommendedName>
</protein>
<feature type="domain" description="Integrase catalytic" evidence="3">
    <location>
        <begin position="518"/>
        <end position="684"/>
    </location>
</feature>
<dbReference type="Pfam" id="PF14244">
    <property type="entry name" value="Retrotran_gag_3"/>
    <property type="match status" value="1"/>
</dbReference>
<dbReference type="InterPro" id="IPR036397">
    <property type="entry name" value="RNaseH_sf"/>
</dbReference>
<dbReference type="Pfam" id="PF13976">
    <property type="entry name" value="gag_pre-integrs"/>
    <property type="match status" value="1"/>
</dbReference>
<dbReference type="InterPro" id="IPR013103">
    <property type="entry name" value="RVT_2"/>
</dbReference>
<dbReference type="InterPro" id="IPR025724">
    <property type="entry name" value="GAG-pre-integrase_dom"/>
</dbReference>
<dbReference type="InterPro" id="IPR057670">
    <property type="entry name" value="SH3_retrovirus"/>
</dbReference>
<evidence type="ECO:0000256" key="2">
    <source>
        <dbReference type="SAM" id="MobiDB-lite"/>
    </source>
</evidence>
<dbReference type="InterPro" id="IPR029472">
    <property type="entry name" value="Copia-like_N"/>
</dbReference>
<gene>
    <name evidence="4" type="ORF">LWI29_011970</name>
</gene>
<comment type="caution">
    <text evidence="4">The sequence shown here is derived from an EMBL/GenBank/DDBJ whole genome shotgun (WGS) entry which is preliminary data.</text>
</comment>
<feature type="region of interest" description="Disordered" evidence="2">
    <location>
        <begin position="1"/>
        <end position="21"/>
    </location>
</feature>
<evidence type="ECO:0000313" key="5">
    <source>
        <dbReference type="Proteomes" id="UP001168877"/>
    </source>
</evidence>
<dbReference type="CDD" id="cd09272">
    <property type="entry name" value="RNase_HI_RT_Ty1"/>
    <property type="match status" value="1"/>
</dbReference>
<dbReference type="Pfam" id="PF00665">
    <property type="entry name" value="rve"/>
    <property type="match status" value="1"/>
</dbReference>
<dbReference type="GO" id="GO:0015074">
    <property type="term" value="P:DNA integration"/>
    <property type="evidence" value="ECO:0007669"/>
    <property type="project" value="InterPro"/>
</dbReference>
<dbReference type="InterPro" id="IPR054722">
    <property type="entry name" value="PolX-like_BBD"/>
</dbReference>
<dbReference type="Pfam" id="PF25597">
    <property type="entry name" value="SH3_retrovirus"/>
    <property type="match status" value="1"/>
</dbReference>
<feature type="region of interest" description="Disordered" evidence="2">
    <location>
        <begin position="762"/>
        <end position="904"/>
    </location>
</feature>
<feature type="region of interest" description="Disordered" evidence="2">
    <location>
        <begin position="278"/>
        <end position="309"/>
    </location>
</feature>
<dbReference type="GO" id="GO:0003676">
    <property type="term" value="F:nucleic acid binding"/>
    <property type="evidence" value="ECO:0007669"/>
    <property type="project" value="InterPro"/>
</dbReference>
<proteinExistence type="predicted"/>
<evidence type="ECO:0000256" key="1">
    <source>
        <dbReference type="ARBA" id="ARBA00022750"/>
    </source>
</evidence>
<dbReference type="PANTHER" id="PTHR11439">
    <property type="entry name" value="GAG-POL-RELATED RETROTRANSPOSON"/>
    <property type="match status" value="1"/>
</dbReference>
<keyword evidence="1" id="KW-0064">Aspartyl protease</keyword>
<dbReference type="InterPro" id="IPR001584">
    <property type="entry name" value="Integrase_cat-core"/>
</dbReference>
<accession>A0AA39TEM3</accession>
<dbReference type="EMBL" id="JAUESC010000001">
    <property type="protein sequence ID" value="KAK0607236.1"/>
    <property type="molecule type" value="Genomic_DNA"/>
</dbReference>
<keyword evidence="1" id="KW-0378">Hydrolase</keyword>
<keyword evidence="1" id="KW-0645">Protease</keyword>
<feature type="compositionally biased region" description="Basic and acidic residues" evidence="2">
    <location>
        <begin position="805"/>
        <end position="827"/>
    </location>
</feature>
<dbReference type="Proteomes" id="UP001168877">
    <property type="component" value="Unassembled WGS sequence"/>
</dbReference>
<dbReference type="InterPro" id="IPR012337">
    <property type="entry name" value="RNaseH-like_sf"/>
</dbReference>
<dbReference type="PANTHER" id="PTHR11439:SF467">
    <property type="entry name" value="INTEGRASE CATALYTIC DOMAIN-CONTAINING PROTEIN"/>
    <property type="match status" value="1"/>
</dbReference>
<sequence>MTKPIEEESETSSHIVPPLPPIYPHDNSSKIEIKLDGSNYSLWSKFVEIFVAGKDKYGFLTGESVKPATTSSTYRRWLADNALVQGWLLGSMTPKIMGMFIRLPTAQAIWEAVARTYYDGADQSIIYELNSKAFHMRQSGRLISEYYGELNTIWQELDHRCPNDMTDATDVVRLNDRIEKQRVYMFLAGLDPEFDKVRADVLRMDPFPSVEGAFAYVRREAQRQATMLAPPQVSDSSALLINKGNSGDRKCTHCGQKNHIRDACWRLNGYPEWFLEKRKKGPSKNGTASLASSSGTSSSTPQGNICDSQNQFPNSGIFHSAFSVSTISSNNTWIIDSGATDHMTFNSQNFSHRSPTETNNVSYADGTPTPVHGAGSVSLTPSLNLSSVLHVPTLSNNLLSISQITKSLNCVVTFWPSHCVFQDITTKETIGTGREKGGLYYFTADSVSSHPHRVVQVRADNESNILLWHRRLGHCSFGYLKFLFPSLFKTIGHNNMQCETCVLSKHHRTVFPPSNGNKRSVPFSLVHSDVWGPSNIVSISGMRWFVTFIDDCTRMTWIFLLKNKSDVCDVFQNFYHMILTQFHKKIQVLRSDNGGEYLNRSVKAFCLKNGILHQTSCAYTPQQNGTAERKNRHLLEVARSLLLGMHMPKSFWGDAVLSAAYLINRMPSSVLSFQTPLQSLSHYCDITSALHILPRVFGCVVYVHLHTPHRGKLDPRALKCVFIGYSSSQKGYKCYHPPSRKMFVSLDVTFWETEAYFTSETSLQGENPNYEEKSPKTDTGIPISLKSQSSEEENLSSESEIPDSLIEKTEPTLRVYERRNKGKEKQGESVLRQVVQPSSSPSPVRQSDSEVENAPEVTLEPLTLTNVLSSENHTDPDPSLSTRRYPSREHRPPVRFGFSPERPPADSKALYSISDYTSSHRLSETFKAFAHQLSSVSIPSKLQDALTDHNWVRAMDEEMKALQKNYTWEIVDLPKGKKAVGCRWVYTVKHKADGSIERYKARLVAKGYTQTYGVDYQETFAPVAKLNTVRVLLSLAANQEWPLKQFDVKNAFLHGELSEEVYMDLPPGLDSNTGKVCKLRKALYGLKQSPRAWFGRLSTSMRKFGYQQSNSDHTLFFKRKGDKITMLIVYVDDMIVTGNDDLEMTNLQSHLATEFEMKDLGVLRYFLGIEVARSKHGIFLSQRKYVLDLLTETGMLASKPADTPMDQNHKLCECPDHPDQTPANKERYQRLVGKLIYLSHTRPDIAYAVSVVSQFMHAPTESHMDAVLRILRYLKGAPGRGLMFSKNGHLDVEGYTDADWAGNASDRRSTSGYFTFVGGNLVTWRSKKQTVVSRSSAEAEFRGIAQGITELLWLKNLLGDLGFHPKGSMKLYCDNKASVQIANNPVQHDRTKHVEIDRFFIKEKIEEKIIELPYVPSKDQLADILTKAINGRNFHDSISKLGMSDIYAPT</sequence>
<organism evidence="4 5">
    <name type="scientific">Acer saccharum</name>
    <name type="common">Sugar maple</name>
    <dbReference type="NCBI Taxonomy" id="4024"/>
    <lineage>
        <taxon>Eukaryota</taxon>
        <taxon>Viridiplantae</taxon>
        <taxon>Streptophyta</taxon>
        <taxon>Embryophyta</taxon>
        <taxon>Tracheophyta</taxon>
        <taxon>Spermatophyta</taxon>
        <taxon>Magnoliopsida</taxon>
        <taxon>eudicotyledons</taxon>
        <taxon>Gunneridae</taxon>
        <taxon>Pentapetalae</taxon>
        <taxon>rosids</taxon>
        <taxon>malvids</taxon>
        <taxon>Sapindales</taxon>
        <taxon>Sapindaceae</taxon>
        <taxon>Hippocastanoideae</taxon>
        <taxon>Acereae</taxon>
        <taxon>Acer</taxon>
    </lineage>
</organism>
<evidence type="ECO:0000313" key="4">
    <source>
        <dbReference type="EMBL" id="KAK0607236.1"/>
    </source>
</evidence>
<dbReference type="Gene3D" id="3.30.420.10">
    <property type="entry name" value="Ribonuclease H-like superfamily/Ribonuclease H"/>
    <property type="match status" value="1"/>
</dbReference>
<dbReference type="Pfam" id="PF22936">
    <property type="entry name" value="Pol_BBD"/>
    <property type="match status" value="1"/>
</dbReference>
<dbReference type="SUPFAM" id="SSF53098">
    <property type="entry name" value="Ribonuclease H-like"/>
    <property type="match status" value="1"/>
</dbReference>
<keyword evidence="5" id="KW-1185">Reference proteome</keyword>
<feature type="compositionally biased region" description="Low complexity" evidence="2">
    <location>
        <begin position="286"/>
        <end position="300"/>
    </location>
</feature>